<organism evidence="1">
    <name type="scientific">marine sediment metagenome</name>
    <dbReference type="NCBI Taxonomy" id="412755"/>
    <lineage>
        <taxon>unclassified sequences</taxon>
        <taxon>metagenomes</taxon>
        <taxon>ecological metagenomes</taxon>
    </lineage>
</organism>
<evidence type="ECO:0000313" key="1">
    <source>
        <dbReference type="EMBL" id="GAH23877.1"/>
    </source>
</evidence>
<accession>X1DUL8</accession>
<protein>
    <submittedName>
        <fullName evidence="1">Uncharacterized protein</fullName>
    </submittedName>
</protein>
<reference evidence="1" key="1">
    <citation type="journal article" date="2014" name="Front. Microbiol.">
        <title>High frequency of phylogenetically diverse reductive dehalogenase-homologous genes in deep subseafloor sedimentary metagenomes.</title>
        <authorList>
            <person name="Kawai M."/>
            <person name="Futagami T."/>
            <person name="Toyoda A."/>
            <person name="Takaki Y."/>
            <person name="Nishi S."/>
            <person name="Hori S."/>
            <person name="Arai W."/>
            <person name="Tsubouchi T."/>
            <person name="Morono Y."/>
            <person name="Uchiyama I."/>
            <person name="Ito T."/>
            <person name="Fujiyama A."/>
            <person name="Inagaki F."/>
            <person name="Takami H."/>
        </authorList>
    </citation>
    <scope>NUCLEOTIDE SEQUENCE</scope>
    <source>
        <strain evidence="1">Expedition CK06-06</strain>
    </source>
</reference>
<name>X1DUL8_9ZZZZ</name>
<sequence>MLSNEEPNFDLHSWIDIPFNGKEEYSIIPYGVV</sequence>
<proteinExistence type="predicted"/>
<comment type="caution">
    <text evidence="1">The sequence shown here is derived from an EMBL/GenBank/DDBJ whole genome shotgun (WGS) entry which is preliminary data.</text>
</comment>
<dbReference type="AlphaFoldDB" id="X1DUL8"/>
<dbReference type="EMBL" id="BARU01003446">
    <property type="protein sequence ID" value="GAH23877.1"/>
    <property type="molecule type" value="Genomic_DNA"/>
</dbReference>
<feature type="non-terminal residue" evidence="1">
    <location>
        <position position="33"/>
    </location>
</feature>
<gene>
    <name evidence="1" type="ORF">S03H2_07457</name>
</gene>